<dbReference type="InParanoid" id="A0A140L654"/>
<dbReference type="Proteomes" id="UP000070427">
    <property type="component" value="Unassembled WGS sequence"/>
</dbReference>
<protein>
    <recommendedName>
        <fullName evidence="2">Type 4 fimbrial biogenesis protein PilX N-terminal domain-containing protein</fullName>
    </recommendedName>
</protein>
<dbReference type="OrthoDB" id="1724823at2"/>
<comment type="caution">
    <text evidence="3">The sequence shown here is derived from an EMBL/GenBank/DDBJ whole genome shotgun (WGS) entry which is preliminary data.</text>
</comment>
<name>A0A140L654_9FIRM</name>
<evidence type="ECO:0000313" key="4">
    <source>
        <dbReference type="Proteomes" id="UP000070427"/>
    </source>
</evidence>
<organism evidence="3 4">
    <name type="scientific">Fervidicola ferrireducens</name>
    <dbReference type="NCBI Taxonomy" id="520764"/>
    <lineage>
        <taxon>Bacteria</taxon>
        <taxon>Bacillati</taxon>
        <taxon>Bacillota</taxon>
        <taxon>Clostridia</taxon>
        <taxon>Thermosediminibacterales</taxon>
        <taxon>Thermosediminibacteraceae</taxon>
        <taxon>Fervidicola</taxon>
    </lineage>
</organism>
<dbReference type="EMBL" id="LOED01000022">
    <property type="protein sequence ID" value="KXG76029.1"/>
    <property type="molecule type" value="Genomic_DNA"/>
</dbReference>
<keyword evidence="1" id="KW-1133">Transmembrane helix</keyword>
<dbReference type="Pfam" id="PF14341">
    <property type="entry name" value="PilX_N"/>
    <property type="match status" value="1"/>
</dbReference>
<gene>
    <name evidence="3" type="ORF">AN618_17010</name>
</gene>
<sequence length="392" mass="42730">MRGKAFLREVKRSEGGQAFILVMLVLAVVAILGSATLTLTASHRQTAAKQRDRLQAYYAADAGIERALAIIKRNPTNFWSEFPLKGISYAGEGGRIESVTVERIPGGPGTVVKITSVGKFNNARKVIVAKVRIYRSKSPAELLKGISILPKERDSDINLSKDISIIGSQDPRPVIYINGNLNLGGKSEIKNFDIYVSGEITIDKDAELINCQTTENYEAIPFFPELNVKWYEERATTFPSNNSKEGKGKKDEDIAEYKGIYFVKGNVEISGTYSGQAVIVATGKIDVPDDLKAYNPNEDLLVLISLGGQVNIDKRGSDSTVDALIISDGILSCKNKVVINGGILVRQIEYVNKLTINCNPALVERHSGLMELAFGGSGGGSTRIEIESWSER</sequence>
<dbReference type="InterPro" id="IPR025746">
    <property type="entry name" value="PilX_N_dom"/>
</dbReference>
<keyword evidence="1" id="KW-0812">Transmembrane</keyword>
<dbReference type="AlphaFoldDB" id="A0A140L654"/>
<keyword evidence="1" id="KW-0472">Membrane</keyword>
<evidence type="ECO:0000259" key="2">
    <source>
        <dbReference type="Pfam" id="PF14341"/>
    </source>
</evidence>
<reference evidence="3 4" key="1">
    <citation type="submission" date="2015-12" db="EMBL/GenBank/DDBJ databases">
        <title>Draft genome sequnece of Fervidicola ferrireducens strain Y170.</title>
        <authorList>
            <person name="Patel B.K."/>
        </authorList>
    </citation>
    <scope>NUCLEOTIDE SEQUENCE [LARGE SCALE GENOMIC DNA]</scope>
    <source>
        <strain evidence="3 4">Y170</strain>
    </source>
</reference>
<proteinExistence type="predicted"/>
<evidence type="ECO:0000256" key="1">
    <source>
        <dbReference type="SAM" id="Phobius"/>
    </source>
</evidence>
<feature type="domain" description="Type 4 fimbrial biogenesis protein PilX N-terminal" evidence="2">
    <location>
        <begin position="16"/>
        <end position="65"/>
    </location>
</feature>
<feature type="transmembrane region" description="Helical" evidence="1">
    <location>
        <begin position="20"/>
        <end position="41"/>
    </location>
</feature>
<dbReference type="STRING" id="520764.AN618_17010"/>
<keyword evidence="4" id="KW-1185">Reference proteome</keyword>
<evidence type="ECO:0000313" key="3">
    <source>
        <dbReference type="EMBL" id="KXG76029.1"/>
    </source>
</evidence>
<accession>A0A140L654</accession>